<reference evidence="3 4" key="1">
    <citation type="submission" date="2017-06" db="EMBL/GenBank/DDBJ databases">
        <authorList>
            <person name="Kim H.J."/>
            <person name="Triplett B.A."/>
        </authorList>
    </citation>
    <scope>NUCLEOTIDE SEQUENCE [LARGE SCALE GENOMIC DNA]</scope>
    <source>
        <strain evidence="3 4">DSM 45207</strain>
    </source>
</reference>
<dbReference type="PANTHER" id="PTHR33371:SF4">
    <property type="entry name" value="INTERMEMBRANE PHOSPHOLIPID TRANSPORT SYSTEM BINDING PROTEIN MLAD"/>
    <property type="match status" value="1"/>
</dbReference>
<gene>
    <name evidence="3" type="ORF">SAMN06265360_1345</name>
</gene>
<dbReference type="EMBL" id="FZNW01000034">
    <property type="protein sequence ID" value="SNR92317.1"/>
    <property type="molecule type" value="Genomic_DNA"/>
</dbReference>
<dbReference type="GO" id="GO:0005543">
    <property type="term" value="F:phospholipid binding"/>
    <property type="evidence" value="ECO:0007669"/>
    <property type="project" value="TreeGrafter"/>
</dbReference>
<accession>A0A239A9L2</accession>
<dbReference type="Gene3D" id="1.10.287.950">
    <property type="entry name" value="Methyl-accepting chemotaxis protein"/>
    <property type="match status" value="1"/>
</dbReference>
<protein>
    <submittedName>
        <fullName evidence="3">Phospholipid/cholesterol/gamma-HCH transport system substrate-binding protein</fullName>
    </submittedName>
</protein>
<keyword evidence="1" id="KW-0472">Membrane</keyword>
<dbReference type="InterPro" id="IPR003399">
    <property type="entry name" value="Mce/MlaD"/>
</dbReference>
<evidence type="ECO:0000256" key="1">
    <source>
        <dbReference type="SAM" id="Phobius"/>
    </source>
</evidence>
<proteinExistence type="predicted"/>
<dbReference type="PANTHER" id="PTHR33371">
    <property type="entry name" value="INTERMEMBRANE PHOSPHOLIPID TRANSPORT SYSTEM BINDING PROTEIN MLAD-RELATED"/>
    <property type="match status" value="1"/>
</dbReference>
<evidence type="ECO:0000313" key="4">
    <source>
        <dbReference type="Proteomes" id="UP000198348"/>
    </source>
</evidence>
<sequence>MRRIGQLWGRLRNIPGLGRDLLVLAVTVAVATATTAYIVMQYGTNVPWQDDRLTIAAEFDSAPSVDPSSKQEVRIAGVPVGKIEAADPQENGTTRIEMSVNPGRTVYDNARAVLRSKAPVNIMYISLDPGGPPGEPLTEGGTIPVPQTQRLTQPWELLNKLDDRTRDAITSLINEADAALATAPEHLPEGLDETSAVMNSFRPVVEELRSRRESISELVTSVAQVSTAVAEDDERLAQLTSSLQTSLSVLAERDEELGDTLEQVPGLSQDLEQAMTSTSNLTDQLDPTLDALHGASDELPSTLSTLSDTMAEAGRMVDAAGPTVEEARPVVADLRPLASDLNSTLDDLAPVTEHLPPATKRIVPWLDNLAAFVYQTSSAFSLSDENGGLGRGNFNINVAETVDGLVPGADSEGTEDN</sequence>
<keyword evidence="1" id="KW-0812">Transmembrane</keyword>
<keyword evidence="1" id="KW-1133">Transmembrane helix</keyword>
<organism evidence="3 4">
    <name type="scientific">Haloechinothrix alba</name>
    <dbReference type="NCBI Taxonomy" id="664784"/>
    <lineage>
        <taxon>Bacteria</taxon>
        <taxon>Bacillati</taxon>
        <taxon>Actinomycetota</taxon>
        <taxon>Actinomycetes</taxon>
        <taxon>Pseudonocardiales</taxon>
        <taxon>Pseudonocardiaceae</taxon>
        <taxon>Haloechinothrix</taxon>
    </lineage>
</organism>
<dbReference type="Pfam" id="PF02470">
    <property type="entry name" value="MlaD"/>
    <property type="match status" value="1"/>
</dbReference>
<feature type="domain" description="Mce/MlaD" evidence="2">
    <location>
        <begin position="54"/>
        <end position="130"/>
    </location>
</feature>
<dbReference type="Proteomes" id="UP000198348">
    <property type="component" value="Unassembled WGS sequence"/>
</dbReference>
<evidence type="ECO:0000313" key="3">
    <source>
        <dbReference type="EMBL" id="SNR92317.1"/>
    </source>
</evidence>
<evidence type="ECO:0000259" key="2">
    <source>
        <dbReference type="Pfam" id="PF02470"/>
    </source>
</evidence>
<dbReference type="RefSeq" id="WP_245818877.1">
    <property type="nucleotide sequence ID" value="NZ_FZNW01000034.1"/>
</dbReference>
<dbReference type="InterPro" id="IPR052336">
    <property type="entry name" value="MlaD_Phospholipid_Transporter"/>
</dbReference>
<name>A0A239A9L2_9PSEU</name>
<dbReference type="GO" id="GO:0005548">
    <property type="term" value="F:phospholipid transporter activity"/>
    <property type="evidence" value="ECO:0007669"/>
    <property type="project" value="TreeGrafter"/>
</dbReference>
<dbReference type="SUPFAM" id="SSF58104">
    <property type="entry name" value="Methyl-accepting chemotaxis protein (MCP) signaling domain"/>
    <property type="match status" value="1"/>
</dbReference>
<keyword evidence="4" id="KW-1185">Reference proteome</keyword>
<dbReference type="AlphaFoldDB" id="A0A239A9L2"/>
<feature type="transmembrane region" description="Helical" evidence="1">
    <location>
        <begin position="21"/>
        <end position="40"/>
    </location>
</feature>